<keyword evidence="17" id="KW-1185">Reference proteome</keyword>
<dbReference type="NCBIfam" id="NF003715">
    <property type="entry name" value="PRK05326.1-2"/>
    <property type="match status" value="1"/>
</dbReference>
<feature type="domain" description="RCK C-terminal" evidence="13">
    <location>
        <begin position="402"/>
        <end position="483"/>
    </location>
</feature>
<evidence type="ECO:0000256" key="5">
    <source>
        <dbReference type="ARBA" id="ARBA00022519"/>
    </source>
</evidence>
<dbReference type="GO" id="GO:0006813">
    <property type="term" value="P:potassium ion transport"/>
    <property type="evidence" value="ECO:0007669"/>
    <property type="project" value="UniProtKB-KW"/>
</dbReference>
<dbReference type="InterPro" id="IPR016169">
    <property type="entry name" value="FAD-bd_PCMH_sub2"/>
</dbReference>
<evidence type="ECO:0000313" key="14">
    <source>
        <dbReference type="EMBL" id="OYD25291.1"/>
    </source>
</evidence>
<dbReference type="InterPro" id="IPR006153">
    <property type="entry name" value="Cation/H_exchanger_TM"/>
</dbReference>
<keyword evidence="4" id="KW-1003">Cell membrane</keyword>
<dbReference type="Pfam" id="PF00999">
    <property type="entry name" value="Na_H_Exchanger"/>
    <property type="match status" value="1"/>
</dbReference>
<keyword evidence="2" id="KW-0813">Transport</keyword>
<evidence type="ECO:0000256" key="1">
    <source>
        <dbReference type="ARBA" id="ARBA00004651"/>
    </source>
</evidence>
<evidence type="ECO:0000256" key="6">
    <source>
        <dbReference type="ARBA" id="ARBA00022538"/>
    </source>
</evidence>
<reference evidence="15 17" key="2">
    <citation type="submission" date="2019-03" db="EMBL/GenBank/DDBJ databases">
        <title>Genomic Encyclopedia of Archaeal and Bacterial Type Strains, Phase II (KMG-II): from individual species to whole genera.</title>
        <authorList>
            <person name="Goeker M."/>
        </authorList>
    </citation>
    <scope>NUCLEOTIDE SEQUENCE [LARGE SCALE GENOMIC DNA]</scope>
    <source>
        <strain evidence="15 17">DSM 15594</strain>
    </source>
</reference>
<evidence type="ECO:0000256" key="8">
    <source>
        <dbReference type="ARBA" id="ARBA00022958"/>
    </source>
</evidence>
<evidence type="ECO:0000259" key="13">
    <source>
        <dbReference type="PROSITE" id="PS51202"/>
    </source>
</evidence>
<dbReference type="NCBIfam" id="NF003714">
    <property type="entry name" value="PRK05326.1-1"/>
    <property type="match status" value="1"/>
</dbReference>
<evidence type="ECO:0000256" key="4">
    <source>
        <dbReference type="ARBA" id="ARBA00022475"/>
    </source>
</evidence>
<feature type="transmembrane region" description="Helical" evidence="12">
    <location>
        <begin position="6"/>
        <end position="25"/>
    </location>
</feature>
<dbReference type="InterPro" id="IPR038770">
    <property type="entry name" value="Na+/solute_symporter_sf"/>
</dbReference>
<comment type="caution">
    <text evidence="14">The sequence shown here is derived from an EMBL/GenBank/DDBJ whole genome shotgun (WGS) entry which is preliminary data.</text>
</comment>
<evidence type="ECO:0000256" key="7">
    <source>
        <dbReference type="ARBA" id="ARBA00022692"/>
    </source>
</evidence>
<dbReference type="GO" id="GO:0008324">
    <property type="term" value="F:monoatomic cation transmembrane transporter activity"/>
    <property type="evidence" value="ECO:0007669"/>
    <property type="project" value="InterPro"/>
</dbReference>
<dbReference type="PROSITE" id="PS51202">
    <property type="entry name" value="RCK_C"/>
    <property type="match status" value="1"/>
</dbReference>
<dbReference type="SMART" id="SM01091">
    <property type="entry name" value="CorC_HlyC"/>
    <property type="match status" value="1"/>
</dbReference>
<dbReference type="PANTHER" id="PTHR32507:SF7">
    <property type="entry name" value="K(+)_H(+) ANTIPORTER NHAP2"/>
    <property type="match status" value="1"/>
</dbReference>
<feature type="transmembrane region" description="Helical" evidence="12">
    <location>
        <begin position="186"/>
        <end position="209"/>
    </location>
</feature>
<feature type="transmembrane region" description="Helical" evidence="12">
    <location>
        <begin position="221"/>
        <end position="252"/>
    </location>
</feature>
<evidence type="ECO:0000313" key="16">
    <source>
        <dbReference type="Proteomes" id="UP000243640"/>
    </source>
</evidence>
<dbReference type="InterPro" id="IPR036318">
    <property type="entry name" value="FAD-bd_PCMH-like_sf"/>
</dbReference>
<reference evidence="14 16" key="1">
    <citation type="submission" date="2017-08" db="EMBL/GenBank/DDBJ databases">
        <title>Draft Genome Sequence of the Marine Bacterium Oceanimonas baumannii ATCC 700832.</title>
        <authorList>
            <person name="Mcclelland W.D."/>
            <person name="Brennan M.A."/>
            <person name="Trachtenberg A.M."/>
            <person name="Maclea K.S."/>
        </authorList>
    </citation>
    <scope>NUCLEOTIDE SEQUENCE [LARGE SCALE GENOMIC DNA]</scope>
    <source>
        <strain evidence="14 16">ATCC 700832</strain>
    </source>
</reference>
<accession>A0A235CL27</accession>
<evidence type="ECO:0000256" key="9">
    <source>
        <dbReference type="ARBA" id="ARBA00022989"/>
    </source>
</evidence>
<dbReference type="AlphaFoldDB" id="A0A235CL27"/>
<dbReference type="PANTHER" id="PTHR32507">
    <property type="entry name" value="NA(+)/H(+) ANTIPORTER 1"/>
    <property type="match status" value="1"/>
</dbReference>
<evidence type="ECO:0000256" key="11">
    <source>
        <dbReference type="ARBA" id="ARBA00023136"/>
    </source>
</evidence>
<keyword evidence="3" id="KW-0050">Antiport</keyword>
<dbReference type="GO" id="GO:1902600">
    <property type="term" value="P:proton transmembrane transport"/>
    <property type="evidence" value="ECO:0007669"/>
    <property type="project" value="InterPro"/>
</dbReference>
<evidence type="ECO:0000313" key="15">
    <source>
        <dbReference type="EMBL" id="TDW62413.1"/>
    </source>
</evidence>
<organism evidence="14 16">
    <name type="scientific">Oceanimonas baumannii</name>
    <dbReference type="NCBI Taxonomy" id="129578"/>
    <lineage>
        <taxon>Bacteria</taxon>
        <taxon>Pseudomonadati</taxon>
        <taxon>Pseudomonadota</taxon>
        <taxon>Gammaproteobacteria</taxon>
        <taxon>Aeromonadales</taxon>
        <taxon>Aeromonadaceae</taxon>
        <taxon>Oceanimonas</taxon>
    </lineage>
</organism>
<dbReference type="Proteomes" id="UP000295058">
    <property type="component" value="Unassembled WGS sequence"/>
</dbReference>
<feature type="transmembrane region" description="Helical" evidence="12">
    <location>
        <begin position="119"/>
        <end position="141"/>
    </location>
</feature>
<dbReference type="Pfam" id="PF03471">
    <property type="entry name" value="CorC_HlyC"/>
    <property type="match status" value="1"/>
</dbReference>
<feature type="transmembrane region" description="Helical" evidence="12">
    <location>
        <begin position="334"/>
        <end position="355"/>
    </location>
</feature>
<sequence>MDNIEHLFLLAGVLLCLSVLATLVSARSGIPILLIFLVIGMLAGESGPGGIRFESYSLAYSVGNLALAIILLDGGMRTRMETFRVGLKPALSLATLGVLITSGITGVLAVYILDLGWLQGLLLGAIVGSTDAAAVFSLLGGRGMQLNQRVGASLEIESGTNDPMAIFLTLTLIALITGEMSGPGEALLFLLSQLGIGALAGLLGGQLLVQLIRRISLASGLYPLLVTGFGLTLFAVTALLQGSGFLAVYLAGLVLGNSRLRNLESILPVFDGLAWLSQIGLFLVLGLLISPTDMWAMALPASLIALAMIFIARPVAVLASLLPFFRFNARELGFISWVGLRGAVPIVLAIFPLMAGIEEGGMLFNVAFFVVLISLLVQGSSLPPMARWLEVEVPPEPAPKRRSMLGIFKEDDFEMFLYQVESQSLDGIVVRQLTFPPHCRVAAVFRGEHLLPASGSTRLAMNDVLCVIGRSTHLKTLNNMFGGDLDVAREKARAFFGDFILDADARMGDVALMYGVDVSAAEMNMTLGEFMLTYSSGHPVVGDHFERYGMVWTVADVDGDRVLKAGLREFEAG</sequence>
<dbReference type="Pfam" id="PF02080">
    <property type="entry name" value="TrkA_C"/>
    <property type="match status" value="1"/>
</dbReference>
<name>A0A235CL27_9GAMM</name>
<feature type="transmembrane region" description="Helical" evidence="12">
    <location>
        <begin position="272"/>
        <end position="289"/>
    </location>
</feature>
<dbReference type="Gene3D" id="3.30.465.10">
    <property type="match status" value="1"/>
</dbReference>
<dbReference type="GO" id="GO:0050660">
    <property type="term" value="F:flavin adenine dinucleotide binding"/>
    <property type="evidence" value="ECO:0007669"/>
    <property type="project" value="InterPro"/>
</dbReference>
<dbReference type="InterPro" id="IPR005170">
    <property type="entry name" value="Transptr-assoc_dom"/>
</dbReference>
<dbReference type="SUPFAM" id="SSF116726">
    <property type="entry name" value="TrkA C-terminal domain-like"/>
    <property type="match status" value="1"/>
</dbReference>
<dbReference type="RefSeq" id="WP_094277659.1">
    <property type="nucleotide sequence ID" value="NZ_JBLWZI010000003.1"/>
</dbReference>
<protein>
    <submittedName>
        <fullName evidence="15">Cell volume regulation protein A</fullName>
    </submittedName>
    <submittedName>
        <fullName evidence="14">K+/H+ antiporter</fullName>
    </submittedName>
</protein>
<keyword evidence="6" id="KW-0633">Potassium transport</keyword>
<dbReference type="EMBL" id="SODO01000001">
    <property type="protein sequence ID" value="TDW62413.1"/>
    <property type="molecule type" value="Genomic_DNA"/>
</dbReference>
<feature type="transmembrane region" description="Helical" evidence="12">
    <location>
        <begin position="57"/>
        <end position="78"/>
    </location>
</feature>
<dbReference type="NCBIfam" id="NF003716">
    <property type="entry name" value="PRK05326.1-3"/>
    <property type="match status" value="1"/>
</dbReference>
<dbReference type="Gene3D" id="3.30.70.1450">
    <property type="entry name" value="Regulator of K+ conductance, C-terminal domain"/>
    <property type="match status" value="1"/>
</dbReference>
<evidence type="ECO:0000256" key="12">
    <source>
        <dbReference type="SAM" id="Phobius"/>
    </source>
</evidence>
<comment type="subcellular location">
    <subcellularLocation>
        <location evidence="1">Cell membrane</location>
        <topology evidence="1">Multi-pass membrane protein</topology>
    </subcellularLocation>
</comment>
<dbReference type="InterPro" id="IPR006037">
    <property type="entry name" value="RCK_C"/>
</dbReference>
<evidence type="ECO:0000256" key="10">
    <source>
        <dbReference type="ARBA" id="ARBA00023065"/>
    </source>
</evidence>
<keyword evidence="9 12" id="KW-1133">Transmembrane helix</keyword>
<keyword evidence="8" id="KW-0630">Potassium</keyword>
<evidence type="ECO:0000256" key="2">
    <source>
        <dbReference type="ARBA" id="ARBA00022448"/>
    </source>
</evidence>
<dbReference type="GO" id="GO:0005886">
    <property type="term" value="C:plasma membrane"/>
    <property type="evidence" value="ECO:0007669"/>
    <property type="project" value="UniProtKB-SubCell"/>
</dbReference>
<dbReference type="InterPro" id="IPR036721">
    <property type="entry name" value="RCK_C_sf"/>
</dbReference>
<proteinExistence type="predicted"/>
<evidence type="ECO:0000256" key="3">
    <source>
        <dbReference type="ARBA" id="ARBA00022449"/>
    </source>
</evidence>
<keyword evidence="10" id="KW-0406">Ion transport</keyword>
<dbReference type="GO" id="GO:0015297">
    <property type="term" value="F:antiporter activity"/>
    <property type="evidence" value="ECO:0007669"/>
    <property type="project" value="UniProtKB-KW"/>
</dbReference>
<keyword evidence="11 12" id="KW-0472">Membrane</keyword>
<dbReference type="Proteomes" id="UP000243640">
    <property type="component" value="Unassembled WGS sequence"/>
</dbReference>
<keyword evidence="5" id="KW-0997">Cell inner membrane</keyword>
<feature type="transmembrane region" description="Helical" evidence="12">
    <location>
        <begin position="301"/>
        <end position="322"/>
    </location>
</feature>
<dbReference type="EMBL" id="NQJF01000004">
    <property type="protein sequence ID" value="OYD25291.1"/>
    <property type="molecule type" value="Genomic_DNA"/>
</dbReference>
<feature type="transmembrane region" description="Helical" evidence="12">
    <location>
        <begin position="90"/>
        <end position="113"/>
    </location>
</feature>
<keyword evidence="7 12" id="KW-0812">Transmembrane</keyword>
<evidence type="ECO:0000313" key="17">
    <source>
        <dbReference type="Proteomes" id="UP000295058"/>
    </source>
</evidence>
<gene>
    <name evidence="14" type="ORF">B6S09_06335</name>
    <name evidence="15" type="ORF">LY04_00480</name>
</gene>
<dbReference type="OrthoDB" id="9810759at2"/>
<dbReference type="Gene3D" id="1.20.1530.20">
    <property type="match status" value="1"/>
</dbReference>
<dbReference type="SUPFAM" id="SSF56176">
    <property type="entry name" value="FAD-binding/transporter-associated domain-like"/>
    <property type="match status" value="1"/>
</dbReference>